<dbReference type="EMBL" id="JAPFRF010000021">
    <property type="protein sequence ID" value="KAJ7306014.1"/>
    <property type="molecule type" value="Genomic_DNA"/>
</dbReference>
<gene>
    <name evidence="2" type="ORF">JRQ81_010380</name>
</gene>
<protein>
    <submittedName>
        <fullName evidence="2">Uncharacterized protein</fullName>
    </submittedName>
</protein>
<dbReference type="AlphaFoldDB" id="A0A9Q1ARA0"/>
<evidence type="ECO:0000256" key="1">
    <source>
        <dbReference type="SAM" id="MobiDB-lite"/>
    </source>
</evidence>
<comment type="caution">
    <text evidence="2">The sequence shown here is derived from an EMBL/GenBank/DDBJ whole genome shotgun (WGS) entry which is preliminary data.</text>
</comment>
<evidence type="ECO:0000313" key="2">
    <source>
        <dbReference type="EMBL" id="KAJ7306014.1"/>
    </source>
</evidence>
<feature type="compositionally biased region" description="Basic and acidic residues" evidence="1">
    <location>
        <begin position="62"/>
        <end position="75"/>
    </location>
</feature>
<organism evidence="2 3">
    <name type="scientific">Phrynocephalus forsythii</name>
    <dbReference type="NCBI Taxonomy" id="171643"/>
    <lineage>
        <taxon>Eukaryota</taxon>
        <taxon>Metazoa</taxon>
        <taxon>Chordata</taxon>
        <taxon>Craniata</taxon>
        <taxon>Vertebrata</taxon>
        <taxon>Euteleostomi</taxon>
        <taxon>Lepidosauria</taxon>
        <taxon>Squamata</taxon>
        <taxon>Bifurcata</taxon>
        <taxon>Unidentata</taxon>
        <taxon>Episquamata</taxon>
        <taxon>Toxicofera</taxon>
        <taxon>Iguania</taxon>
        <taxon>Acrodonta</taxon>
        <taxon>Agamidae</taxon>
        <taxon>Agaminae</taxon>
        <taxon>Phrynocephalus</taxon>
    </lineage>
</organism>
<keyword evidence="3" id="KW-1185">Reference proteome</keyword>
<evidence type="ECO:0000313" key="3">
    <source>
        <dbReference type="Proteomes" id="UP001142489"/>
    </source>
</evidence>
<accession>A0A9Q1ARA0</accession>
<reference evidence="2" key="1">
    <citation type="journal article" date="2023" name="DNA Res.">
        <title>Chromosome-level genome assembly of Phrynocephalus forsythii using third-generation DNA sequencing and Hi-C analysis.</title>
        <authorList>
            <person name="Qi Y."/>
            <person name="Zhao W."/>
            <person name="Zhao Y."/>
            <person name="Niu C."/>
            <person name="Cao S."/>
            <person name="Zhang Y."/>
        </authorList>
    </citation>
    <scope>NUCLEOTIDE SEQUENCE</scope>
    <source>
        <tissue evidence="2">Muscle</tissue>
    </source>
</reference>
<proteinExistence type="predicted"/>
<name>A0A9Q1ARA0_9SAUR</name>
<dbReference type="Proteomes" id="UP001142489">
    <property type="component" value="Unassembled WGS sequence"/>
</dbReference>
<sequence>MMDEEETRQDSVDGPGFSEKTLPQREESSSGGVQEPPRDPAVPEPPATETAPWPNPSVHNHLVLDIDHETESTAL</sequence>
<feature type="region of interest" description="Disordered" evidence="1">
    <location>
        <begin position="1"/>
        <end position="75"/>
    </location>
</feature>